<keyword evidence="2" id="KW-0378">Hydrolase</keyword>
<organism evidence="3 4">
    <name type="scientific">Coccomyxa subellipsoidea</name>
    <dbReference type="NCBI Taxonomy" id="248742"/>
    <lineage>
        <taxon>Eukaryota</taxon>
        <taxon>Viridiplantae</taxon>
        <taxon>Chlorophyta</taxon>
        <taxon>core chlorophytes</taxon>
        <taxon>Trebouxiophyceae</taxon>
        <taxon>Trebouxiophyceae incertae sedis</taxon>
        <taxon>Coccomyxaceae</taxon>
        <taxon>Coccomyxa</taxon>
    </lineage>
</organism>
<reference evidence="3 4" key="1">
    <citation type="journal article" date="2024" name="Nat. Commun.">
        <title>Phylogenomics reveals the evolutionary origins of lichenization in chlorophyte algae.</title>
        <authorList>
            <person name="Puginier C."/>
            <person name="Libourel C."/>
            <person name="Otte J."/>
            <person name="Skaloud P."/>
            <person name="Haon M."/>
            <person name="Grisel S."/>
            <person name="Petersen M."/>
            <person name="Berrin J.G."/>
            <person name="Delaux P.M."/>
            <person name="Dal Grande F."/>
            <person name="Keller J."/>
        </authorList>
    </citation>
    <scope>NUCLEOTIDE SEQUENCE [LARGE SCALE GENOMIC DNA]</scope>
    <source>
        <strain evidence="3 4">SAG 216-7</strain>
    </source>
</reference>
<accession>A0ABR2YCN5</accession>
<dbReference type="Gene3D" id="3.40.50.1820">
    <property type="entry name" value="alpha/beta hydrolase"/>
    <property type="match status" value="1"/>
</dbReference>
<evidence type="ECO:0000256" key="2">
    <source>
        <dbReference type="ARBA" id="ARBA00022801"/>
    </source>
</evidence>
<dbReference type="InterPro" id="IPR029058">
    <property type="entry name" value="AB_hydrolase_fold"/>
</dbReference>
<dbReference type="PANTHER" id="PTHR43248:SF3">
    <property type="entry name" value="AB HYDROLASE-1 DOMAIN-CONTAINING PROTEIN"/>
    <property type="match status" value="1"/>
</dbReference>
<name>A0ABR2YCN5_9CHLO</name>
<evidence type="ECO:0000313" key="4">
    <source>
        <dbReference type="Proteomes" id="UP001491310"/>
    </source>
</evidence>
<dbReference type="EMBL" id="JALJOT010000015">
    <property type="protein sequence ID" value="KAK9902623.1"/>
    <property type="molecule type" value="Genomic_DNA"/>
</dbReference>
<evidence type="ECO:0000313" key="3">
    <source>
        <dbReference type="EMBL" id="KAK9902623.1"/>
    </source>
</evidence>
<keyword evidence="4" id="KW-1185">Reference proteome</keyword>
<evidence type="ECO:0008006" key="5">
    <source>
        <dbReference type="Google" id="ProtNLM"/>
    </source>
</evidence>
<evidence type="ECO:0000256" key="1">
    <source>
        <dbReference type="ARBA" id="ARBA00010088"/>
    </source>
</evidence>
<protein>
    <recommendedName>
        <fullName evidence="5">Alpha/beta-hydrolase</fullName>
    </recommendedName>
</protein>
<dbReference type="InterPro" id="IPR051601">
    <property type="entry name" value="Serine_prot/Carboxylest_S33"/>
</dbReference>
<proteinExistence type="inferred from homology"/>
<comment type="similarity">
    <text evidence="1">Belongs to the peptidase S33 family.</text>
</comment>
<dbReference type="PANTHER" id="PTHR43248">
    <property type="entry name" value="2-SUCCINYL-6-HYDROXY-2,4-CYCLOHEXADIENE-1-CARBOXYLATE SYNTHASE"/>
    <property type="match status" value="1"/>
</dbReference>
<gene>
    <name evidence="3" type="ORF">WJX75_000453</name>
</gene>
<dbReference type="SUPFAM" id="SSF53474">
    <property type="entry name" value="alpha/beta-Hydrolases"/>
    <property type="match status" value="1"/>
</dbReference>
<comment type="caution">
    <text evidence="3">The sequence shown here is derived from an EMBL/GenBank/DDBJ whole genome shotgun (WGS) entry which is preliminary data.</text>
</comment>
<dbReference type="Proteomes" id="UP001491310">
    <property type="component" value="Unassembled WGS sequence"/>
</dbReference>
<sequence length="307" mass="34124">MNSSTRLPLKLWKFCAIRHFAQPIQQMRRTVLLETTGSCCKRLLLGKHCQPRQVAHRRTVIAASSEATVLEPVGALRRGGGLAFSRPKDSALQNSTEYGKRDQIAYELVQGALVRWSTVGSTARPPPTCVFVHGILGSRRNMLSFAQRLTREFSSWQVLLAATAGAGVGFGCTAGCSSRATLQTYLVQSGFSQRVASWVTSNLKPTQEDPRKLSWTIDMKGIAEMYASYEALSYWPFLSAPTQGIRVDFVRAENSSYWWPADDVERLKAYGHRVHHLPQAGHWLHADNPDGLLQILAPTFTYARAST</sequence>